<dbReference type="GO" id="GO:0005509">
    <property type="term" value="F:calcium ion binding"/>
    <property type="evidence" value="ECO:0007669"/>
    <property type="project" value="InterPro"/>
</dbReference>
<dbReference type="InterPro" id="IPR050971">
    <property type="entry name" value="Cadherin-domain_protein"/>
</dbReference>
<comment type="subcellular location">
    <subcellularLocation>
        <location evidence="1">Membrane</location>
    </subcellularLocation>
</comment>
<keyword evidence="7" id="KW-0472">Membrane</keyword>
<keyword evidence="4" id="KW-0106">Calcium</keyword>
<accession>K9WYS6</accession>
<dbReference type="InterPro" id="IPR013431">
    <property type="entry name" value="Delta_60_rpt"/>
</dbReference>
<dbReference type="eggNOG" id="COG3209">
    <property type="taxonomic scope" value="Bacteria"/>
</dbReference>
<dbReference type="PANTHER" id="PTHR24025:SF23">
    <property type="entry name" value="NEURAL-CADHERIN"/>
    <property type="match status" value="1"/>
</dbReference>
<dbReference type="Pfam" id="PF14252">
    <property type="entry name" value="DUF4347"/>
    <property type="match status" value="1"/>
</dbReference>
<dbReference type="Pfam" id="PF17164">
    <property type="entry name" value="DUF5122"/>
    <property type="match status" value="6"/>
</dbReference>
<dbReference type="OrthoDB" id="517984at2"/>
<dbReference type="HOGENOM" id="CLU_266246_0_0_3"/>
<dbReference type="GO" id="GO:0016020">
    <property type="term" value="C:membrane"/>
    <property type="evidence" value="ECO:0007669"/>
    <property type="project" value="UniProtKB-SubCell"/>
</dbReference>
<dbReference type="SUPFAM" id="SSF101898">
    <property type="entry name" value="NHL repeat"/>
    <property type="match status" value="1"/>
</dbReference>
<dbReference type="Gene3D" id="2.60.40.60">
    <property type="entry name" value="Cadherins"/>
    <property type="match status" value="3"/>
</dbReference>
<sequence>MTREVPPQHFIKRLIKKEMSFGSLKTARQTLKDYESINVNRNFQVEVGEKSYRNSCQICCSNCRIDCINQSHSSGYFVLNYHSQHNQKAYYTPIMTLNTEVISSDYPNQDLYQQPSATRLVFIDSQVEDYQSLIAGVLPETSVVVLEADRDGIEQISQVLASHQKVNSLHIVSHGAPGRVQLGNSQLSNKTLNRYAAQLKSWANILSNDTQLLLYGCQVAQTDQGIAFIKHLSKLTGATVTASNNLMGSTFLGGDWELQVSTGAGDPPLAFRQEVMTAYTSVLASGVLDTTFDSDGKVTTDFGGLFDSGNSIVLQSNGQILVAGTSNGNFAVARYNSNGTLDTSFDSDGKVTTDFVNNDSGNSIILQSNGQILVAGTSNGDFAVARYNNNGSLDTTFGTAGKITTDFGSNESGNSIVLQSNGQILVAGTSNGDFAVARYNSNGTLDTTFGTGGKITTELGIFDSGNSIVLQSDGQILVAGASNGDFAVARYNSNGTLDTTFGTGGKITTEFGSFFDSGNSIVLQSDGQILVAGASNGDFAVARYNSNGILDTTFGTAGKVTTEFGSFFDNGYSAVLQPDGQILVAGTSNGDFAVARYLINQIPTDISLSNSTINENSGNNTVVGNFSTTNPEAGDTFSYTLVAGAGDLDNAAFTIDGDQLVINNSPDFETKSGYNIRVQTTDSNGLAFEKELTINVNDLNEAPTDLVLSQTNVDENSGNNTVIGNFSTTNPEAGDTFSYTLVAGAGDLDNAAFTIDGDQLVINNSPDFETKSGYNIRVQTADSGGISFEKAITINVNDLNEAPTDLVLSQTNVDENVAALTGIGTFTTIDPDIGNTFNYNFISGTGSTDNETFIIDGNRLKIKNSPDFETKSTYNIRVRSTDNGGLAVEKALTININDLDIPSRLTNTTDDIFNITGDGAKVNLQFSLTGSSSNQINELGLFTVDDALGTINGITPGTAGYAQAALERSQVIFASISNSPNGFDTNNLTRILELDSGDNLRFYLVKNGTTDNVRSGVTPITDLLFADASTQQITDLGTDIFSLGWKDAAGNSNADFQDLVVRVQPTNQALPVGANLQGEPQAELIDLRGVTTQMKADFIVNREAASNNYISFYQVADQNGGIDTDGNGTVDLLPGDLGYTQAAVNGRVAGIDLTVNNQGTATYSSIFQPGAIFAPFLIVNGTPDAILDGNTNNDPAVYFSFLGANLDQVDHISLLGDNIFGFEDLPGGGDKDFNDMTVRVNLTIA</sequence>
<dbReference type="InterPro" id="IPR002126">
    <property type="entry name" value="Cadherin-like_dom"/>
</dbReference>
<evidence type="ECO:0000256" key="6">
    <source>
        <dbReference type="ARBA" id="ARBA00022989"/>
    </source>
</evidence>
<dbReference type="KEGG" id="csg:Cylst_2429"/>
<dbReference type="NCBIfam" id="TIGR02608">
    <property type="entry name" value="delta_60_rpt"/>
    <property type="match status" value="6"/>
</dbReference>
<dbReference type="EMBL" id="CP003642">
    <property type="protein sequence ID" value="AFZ24647.1"/>
    <property type="molecule type" value="Genomic_DNA"/>
</dbReference>
<dbReference type="Pfam" id="PF13448">
    <property type="entry name" value="DUF4114"/>
    <property type="match status" value="1"/>
</dbReference>
<dbReference type="InterPro" id="IPR015919">
    <property type="entry name" value="Cadherin-like_sf"/>
</dbReference>
<keyword evidence="10" id="KW-1185">Reference proteome</keyword>
<evidence type="ECO:0000313" key="9">
    <source>
        <dbReference type="EMBL" id="AFZ24647.1"/>
    </source>
</evidence>
<dbReference type="PROSITE" id="PS50268">
    <property type="entry name" value="CADHERIN_2"/>
    <property type="match status" value="3"/>
</dbReference>
<evidence type="ECO:0000256" key="4">
    <source>
        <dbReference type="ARBA" id="ARBA00022837"/>
    </source>
</evidence>
<evidence type="ECO:0000256" key="1">
    <source>
        <dbReference type="ARBA" id="ARBA00004370"/>
    </source>
</evidence>
<name>K9WYS6_9NOST</name>
<feature type="domain" description="Cadherin" evidence="8">
    <location>
        <begin position="813"/>
        <end position="904"/>
    </location>
</feature>
<keyword evidence="5" id="KW-0130">Cell adhesion</keyword>
<organism evidence="9 10">
    <name type="scientific">Cylindrospermum stagnale PCC 7417</name>
    <dbReference type="NCBI Taxonomy" id="56107"/>
    <lineage>
        <taxon>Bacteria</taxon>
        <taxon>Bacillati</taxon>
        <taxon>Cyanobacteriota</taxon>
        <taxon>Cyanophyceae</taxon>
        <taxon>Nostocales</taxon>
        <taxon>Nostocaceae</taxon>
        <taxon>Cylindrospermum</taxon>
    </lineage>
</organism>
<dbReference type="STRING" id="56107.Cylst_2429"/>
<dbReference type="GO" id="GO:0007156">
    <property type="term" value="P:homophilic cell adhesion via plasma membrane adhesion molecules"/>
    <property type="evidence" value="ECO:0007669"/>
    <property type="project" value="InterPro"/>
</dbReference>
<dbReference type="PANTHER" id="PTHR24025">
    <property type="entry name" value="DESMOGLEIN FAMILY MEMBER"/>
    <property type="match status" value="1"/>
</dbReference>
<evidence type="ECO:0000256" key="7">
    <source>
        <dbReference type="ARBA" id="ARBA00023136"/>
    </source>
</evidence>
<gene>
    <name evidence="9" type="ORF">Cylst_2429</name>
</gene>
<dbReference type="Proteomes" id="UP000010475">
    <property type="component" value="Chromosome"/>
</dbReference>
<evidence type="ECO:0000313" key="10">
    <source>
        <dbReference type="Proteomes" id="UP000010475"/>
    </source>
</evidence>
<dbReference type="InterPro" id="IPR025193">
    <property type="entry name" value="DUF4114"/>
</dbReference>
<keyword evidence="6" id="KW-1133">Transmembrane helix</keyword>
<dbReference type="GO" id="GO:0005911">
    <property type="term" value="C:cell-cell junction"/>
    <property type="evidence" value="ECO:0007669"/>
    <property type="project" value="TreeGrafter"/>
</dbReference>
<dbReference type="SMART" id="SM00112">
    <property type="entry name" value="CA"/>
    <property type="match status" value="3"/>
</dbReference>
<dbReference type="Gene3D" id="2.80.10.50">
    <property type="match status" value="3"/>
</dbReference>
<evidence type="ECO:0000259" key="8">
    <source>
        <dbReference type="PROSITE" id="PS50268"/>
    </source>
</evidence>
<feature type="domain" description="Cadherin" evidence="8">
    <location>
        <begin position="605"/>
        <end position="705"/>
    </location>
</feature>
<evidence type="ECO:0000256" key="3">
    <source>
        <dbReference type="ARBA" id="ARBA00022737"/>
    </source>
</evidence>
<keyword evidence="3" id="KW-0677">Repeat</keyword>
<evidence type="ECO:0000256" key="5">
    <source>
        <dbReference type="ARBA" id="ARBA00022889"/>
    </source>
</evidence>
<protein>
    <recommendedName>
        <fullName evidence="8">Cadherin domain-containing protein</fullName>
    </recommendedName>
</protein>
<feature type="domain" description="Cadherin" evidence="8">
    <location>
        <begin position="713"/>
        <end position="805"/>
    </location>
</feature>
<reference evidence="9 10" key="1">
    <citation type="submission" date="2012-06" db="EMBL/GenBank/DDBJ databases">
        <title>Finished chromosome of genome of Cylindrospermum stagnale PCC 7417.</title>
        <authorList>
            <consortium name="US DOE Joint Genome Institute"/>
            <person name="Gugger M."/>
            <person name="Coursin T."/>
            <person name="Rippka R."/>
            <person name="Tandeau De Marsac N."/>
            <person name="Huntemann M."/>
            <person name="Wei C.-L."/>
            <person name="Han J."/>
            <person name="Detter J.C."/>
            <person name="Han C."/>
            <person name="Tapia R."/>
            <person name="Chen A."/>
            <person name="Kyrpides N."/>
            <person name="Mavromatis K."/>
            <person name="Markowitz V."/>
            <person name="Szeto E."/>
            <person name="Ivanova N."/>
            <person name="Pagani I."/>
            <person name="Pati A."/>
            <person name="Goodwin L."/>
            <person name="Nordberg H.P."/>
            <person name="Cantor M.N."/>
            <person name="Hua S.X."/>
            <person name="Woyke T."/>
            <person name="Kerfeld C.A."/>
        </authorList>
    </citation>
    <scope>NUCLEOTIDE SEQUENCE [LARGE SCALE GENOMIC DNA]</scope>
    <source>
        <strain evidence="9 10">PCC 7417</strain>
    </source>
</reference>
<proteinExistence type="predicted"/>
<dbReference type="PATRIC" id="fig|56107.3.peg.2684"/>
<dbReference type="AlphaFoldDB" id="K9WYS6"/>
<keyword evidence="2" id="KW-0812">Transmembrane</keyword>
<dbReference type="SUPFAM" id="SSF49313">
    <property type="entry name" value="Cadherin-like"/>
    <property type="match status" value="3"/>
</dbReference>
<evidence type="ECO:0000256" key="2">
    <source>
        <dbReference type="ARBA" id="ARBA00022692"/>
    </source>
</evidence>
<dbReference type="CDD" id="cd11304">
    <property type="entry name" value="Cadherin_repeat"/>
    <property type="match status" value="3"/>
</dbReference>
<dbReference type="InterPro" id="IPR025592">
    <property type="entry name" value="DUF4347"/>
</dbReference>